<evidence type="ECO:0000256" key="6">
    <source>
        <dbReference type="ARBA" id="ARBA00024338"/>
    </source>
</evidence>
<keyword evidence="4 7" id="KW-1133">Transmembrane helix</keyword>
<feature type="transmembrane region" description="Helical" evidence="7">
    <location>
        <begin position="396"/>
        <end position="417"/>
    </location>
</feature>
<dbReference type="Pfam" id="PF07690">
    <property type="entry name" value="MFS_1"/>
    <property type="match status" value="1"/>
</dbReference>
<dbReference type="PANTHER" id="PTHR23505:SF79">
    <property type="entry name" value="PROTEIN SPINSTER"/>
    <property type="match status" value="1"/>
</dbReference>
<feature type="transmembrane region" description="Helical" evidence="7">
    <location>
        <begin position="260"/>
        <end position="276"/>
    </location>
</feature>
<dbReference type="Gene3D" id="1.20.1250.20">
    <property type="entry name" value="MFS general substrate transporter like domains"/>
    <property type="match status" value="1"/>
</dbReference>
<evidence type="ECO:0000256" key="1">
    <source>
        <dbReference type="ARBA" id="ARBA00004141"/>
    </source>
</evidence>
<feature type="transmembrane region" description="Helical" evidence="7">
    <location>
        <begin position="166"/>
        <end position="183"/>
    </location>
</feature>
<dbReference type="EMBL" id="MU001760">
    <property type="protein sequence ID" value="KAF2799669.1"/>
    <property type="molecule type" value="Genomic_DNA"/>
</dbReference>
<comment type="similarity">
    <text evidence="6">Belongs to the major facilitator superfamily. Spinster (TC 2.A.1.49) family.</text>
</comment>
<keyword evidence="9" id="KW-1185">Reference proteome</keyword>
<organism evidence="8 9">
    <name type="scientific">Melanomma pulvis-pyrius CBS 109.77</name>
    <dbReference type="NCBI Taxonomy" id="1314802"/>
    <lineage>
        <taxon>Eukaryota</taxon>
        <taxon>Fungi</taxon>
        <taxon>Dikarya</taxon>
        <taxon>Ascomycota</taxon>
        <taxon>Pezizomycotina</taxon>
        <taxon>Dothideomycetes</taxon>
        <taxon>Pleosporomycetidae</taxon>
        <taxon>Pleosporales</taxon>
        <taxon>Melanommataceae</taxon>
        <taxon>Melanomma</taxon>
    </lineage>
</organism>
<feature type="transmembrane region" description="Helical" evidence="7">
    <location>
        <begin position="459"/>
        <end position="479"/>
    </location>
</feature>
<evidence type="ECO:0000313" key="8">
    <source>
        <dbReference type="EMBL" id="KAF2799669.1"/>
    </source>
</evidence>
<evidence type="ECO:0000256" key="3">
    <source>
        <dbReference type="ARBA" id="ARBA00022692"/>
    </source>
</evidence>
<feature type="transmembrane region" description="Helical" evidence="7">
    <location>
        <begin position="361"/>
        <end position="384"/>
    </location>
</feature>
<evidence type="ECO:0000256" key="7">
    <source>
        <dbReference type="SAM" id="Phobius"/>
    </source>
</evidence>
<dbReference type="InterPro" id="IPR011701">
    <property type="entry name" value="MFS"/>
</dbReference>
<protein>
    <submittedName>
        <fullName evidence="8">MFS general substrate transporter</fullName>
    </submittedName>
</protein>
<evidence type="ECO:0000256" key="4">
    <source>
        <dbReference type="ARBA" id="ARBA00022989"/>
    </source>
</evidence>
<proteinExistence type="inferred from homology"/>
<evidence type="ECO:0000256" key="2">
    <source>
        <dbReference type="ARBA" id="ARBA00022448"/>
    </source>
</evidence>
<gene>
    <name evidence="8" type="ORF">K505DRAFT_370811</name>
</gene>
<dbReference type="AlphaFoldDB" id="A0A6A6XTD4"/>
<dbReference type="InterPro" id="IPR036259">
    <property type="entry name" value="MFS_trans_sf"/>
</dbReference>
<dbReference type="SUPFAM" id="SSF103473">
    <property type="entry name" value="MFS general substrate transporter"/>
    <property type="match status" value="1"/>
</dbReference>
<dbReference type="InterPro" id="IPR044770">
    <property type="entry name" value="MFS_spinster-like"/>
</dbReference>
<keyword evidence="5 7" id="KW-0472">Membrane</keyword>
<comment type="subcellular location">
    <subcellularLocation>
        <location evidence="1">Membrane</location>
        <topology evidence="1">Multi-pass membrane protein</topology>
    </subcellularLocation>
</comment>
<keyword evidence="3 7" id="KW-0812">Transmembrane</keyword>
<dbReference type="Proteomes" id="UP000799757">
    <property type="component" value="Unassembled WGS sequence"/>
</dbReference>
<dbReference type="OrthoDB" id="3639251at2759"/>
<feature type="transmembrane region" description="Helical" evidence="7">
    <location>
        <begin position="547"/>
        <end position="569"/>
    </location>
</feature>
<keyword evidence="2" id="KW-0813">Transport</keyword>
<dbReference type="GO" id="GO:0016020">
    <property type="term" value="C:membrane"/>
    <property type="evidence" value="ECO:0007669"/>
    <property type="project" value="UniProtKB-SubCell"/>
</dbReference>
<feature type="transmembrane region" description="Helical" evidence="7">
    <location>
        <begin position="139"/>
        <end position="159"/>
    </location>
</feature>
<name>A0A6A6XTD4_9PLEO</name>
<feature type="transmembrane region" description="Helical" evidence="7">
    <location>
        <begin position="429"/>
        <end position="453"/>
    </location>
</feature>
<accession>A0A6A6XTD4</accession>
<feature type="transmembrane region" description="Helical" evidence="7">
    <location>
        <begin position="90"/>
        <end position="110"/>
    </location>
</feature>
<evidence type="ECO:0000256" key="5">
    <source>
        <dbReference type="ARBA" id="ARBA00023136"/>
    </source>
</evidence>
<evidence type="ECO:0000313" key="9">
    <source>
        <dbReference type="Proteomes" id="UP000799757"/>
    </source>
</evidence>
<dbReference type="PANTHER" id="PTHR23505">
    <property type="entry name" value="SPINSTER"/>
    <property type="match status" value="1"/>
</dbReference>
<sequence length="572" mass="64153">MPWSLPFAKSPQTFFEVIRRGSSDPCSGPYSDPYSEPNSPRITAIDSDLVFAREPMVAYPHPPSQATASSITRTTPHFDTPPCFIRKRRWYILVSFRIGVLFLNAFLAHFDNFILEYFKSKIAEDLHIQVGQYAQLSSYWTGFIYAISSMLIAWFADYATCRARTLALVSGLCGLCILSQGLVTNFKSLLVARVCMGIWQASVEALSISLISDMAPWPEVFLGSSVFYVANYITDATAGEIVRIFDVLGIKKWGDKMKCIGTVGMVFAAVVALVIPEPRRQKSLVRESTEEFGLCREKERRLGLAWRDVRKACVHMMRLRSLWVLVLSIGIRRLGEHFMTIHMPIYLRSIYPDVKELHNKYGLIIGTTRSTSVLVGGIITLIIWRTTTAWRWKSVPFWVATIGGMVSSIFLICAIFLRNDRRELIGLKVSYGNLAMALLTSETWFGVLSTVLISLLSPAYKTLGFSICSNIQWIIYAAGPEILRIGFGNKDLSGESYSHILPIALSVIVPVCYFWGGIGFLVAARLLRQDMEEPSVLHGDLSYGRKLRFVLASFILVVVVIVLLMLGTISRP</sequence>
<feature type="transmembrane region" description="Helical" evidence="7">
    <location>
        <begin position="500"/>
        <end position="527"/>
    </location>
</feature>
<reference evidence="8" key="1">
    <citation type="journal article" date="2020" name="Stud. Mycol.">
        <title>101 Dothideomycetes genomes: a test case for predicting lifestyles and emergence of pathogens.</title>
        <authorList>
            <person name="Haridas S."/>
            <person name="Albert R."/>
            <person name="Binder M."/>
            <person name="Bloem J."/>
            <person name="Labutti K."/>
            <person name="Salamov A."/>
            <person name="Andreopoulos B."/>
            <person name="Baker S."/>
            <person name="Barry K."/>
            <person name="Bills G."/>
            <person name="Bluhm B."/>
            <person name="Cannon C."/>
            <person name="Castanera R."/>
            <person name="Culley D."/>
            <person name="Daum C."/>
            <person name="Ezra D."/>
            <person name="Gonzalez J."/>
            <person name="Henrissat B."/>
            <person name="Kuo A."/>
            <person name="Liang C."/>
            <person name="Lipzen A."/>
            <person name="Lutzoni F."/>
            <person name="Magnuson J."/>
            <person name="Mondo S."/>
            <person name="Nolan M."/>
            <person name="Ohm R."/>
            <person name="Pangilinan J."/>
            <person name="Park H.-J."/>
            <person name="Ramirez L."/>
            <person name="Alfaro M."/>
            <person name="Sun H."/>
            <person name="Tritt A."/>
            <person name="Yoshinaga Y."/>
            <person name="Zwiers L.-H."/>
            <person name="Turgeon B."/>
            <person name="Goodwin S."/>
            <person name="Spatafora J."/>
            <person name="Crous P."/>
            <person name="Grigoriev I."/>
        </authorList>
    </citation>
    <scope>NUCLEOTIDE SEQUENCE</scope>
    <source>
        <strain evidence="8">CBS 109.77</strain>
    </source>
</reference>
<dbReference type="GO" id="GO:0022857">
    <property type="term" value="F:transmembrane transporter activity"/>
    <property type="evidence" value="ECO:0007669"/>
    <property type="project" value="InterPro"/>
</dbReference>